<evidence type="ECO:0000256" key="5">
    <source>
        <dbReference type="ARBA" id="ARBA00023136"/>
    </source>
</evidence>
<protein>
    <recommendedName>
        <fullName evidence="9">YihY/virulence factor BrkB family protein</fullName>
    </recommendedName>
</protein>
<dbReference type="Proteomes" id="UP001165079">
    <property type="component" value="Unassembled WGS sequence"/>
</dbReference>
<sequence length="295" mass="32497">MDYVERWWMRLRKWSPRVDHFSRAIDRFWLTQGALHSAGISYYGFFAAFALLLAAFSGLGFILDADSRILDTVEEWLTTNLPTVDVSTIIAARGTVGMIALVGFIITGIAWVQALRSSVRAVWKLEPEPGNPVLRWLVDLGVLFALGLLLGVTLTIGTILERGLNWTLDVSSLNGFGWIGTTSEVLIGMAVNTVLATALLTVLPRLAMRPARVLMPALWVAVGLELIKTVGRFYITRVEHNPAYQLVTGTVGLLVFLQLFNQTLMFAAAWTATSRRGKVTDLSVKPPIVVADDPE</sequence>
<comment type="caution">
    <text evidence="7">The sequence shown here is derived from an EMBL/GenBank/DDBJ whole genome shotgun (WGS) entry which is preliminary data.</text>
</comment>
<evidence type="ECO:0000256" key="1">
    <source>
        <dbReference type="ARBA" id="ARBA00004651"/>
    </source>
</evidence>
<feature type="transmembrane region" description="Helical" evidence="6">
    <location>
        <begin position="247"/>
        <end position="270"/>
    </location>
</feature>
<name>A0A9W6SRY8_9ACTN</name>
<proteinExistence type="predicted"/>
<evidence type="ECO:0000256" key="3">
    <source>
        <dbReference type="ARBA" id="ARBA00022692"/>
    </source>
</evidence>
<comment type="subcellular location">
    <subcellularLocation>
        <location evidence="1">Cell membrane</location>
        <topology evidence="1">Multi-pass membrane protein</topology>
    </subcellularLocation>
</comment>
<evidence type="ECO:0000313" key="7">
    <source>
        <dbReference type="EMBL" id="GLZ80998.1"/>
    </source>
</evidence>
<keyword evidence="5 6" id="KW-0472">Membrane</keyword>
<evidence type="ECO:0000313" key="8">
    <source>
        <dbReference type="Proteomes" id="UP001165079"/>
    </source>
</evidence>
<evidence type="ECO:0008006" key="9">
    <source>
        <dbReference type="Google" id="ProtNLM"/>
    </source>
</evidence>
<accession>A0A9W6SRY8</accession>
<gene>
    <name evidence="7" type="ORF">Afil01_58050</name>
</gene>
<evidence type="ECO:0000256" key="6">
    <source>
        <dbReference type="SAM" id="Phobius"/>
    </source>
</evidence>
<organism evidence="7 8">
    <name type="scientific">Actinorhabdospora filicis</name>
    <dbReference type="NCBI Taxonomy" id="1785913"/>
    <lineage>
        <taxon>Bacteria</taxon>
        <taxon>Bacillati</taxon>
        <taxon>Actinomycetota</taxon>
        <taxon>Actinomycetes</taxon>
        <taxon>Micromonosporales</taxon>
        <taxon>Micromonosporaceae</taxon>
        <taxon>Actinorhabdospora</taxon>
    </lineage>
</organism>
<dbReference type="InterPro" id="IPR017039">
    <property type="entry name" value="Virul_fac_BrkB"/>
</dbReference>
<evidence type="ECO:0000256" key="2">
    <source>
        <dbReference type="ARBA" id="ARBA00022475"/>
    </source>
</evidence>
<evidence type="ECO:0000256" key="4">
    <source>
        <dbReference type="ARBA" id="ARBA00022989"/>
    </source>
</evidence>
<dbReference type="GO" id="GO:0005886">
    <property type="term" value="C:plasma membrane"/>
    <property type="evidence" value="ECO:0007669"/>
    <property type="project" value="UniProtKB-SubCell"/>
</dbReference>
<feature type="transmembrane region" description="Helical" evidence="6">
    <location>
        <begin position="213"/>
        <end position="235"/>
    </location>
</feature>
<dbReference type="PANTHER" id="PTHR30213">
    <property type="entry name" value="INNER MEMBRANE PROTEIN YHJD"/>
    <property type="match status" value="1"/>
</dbReference>
<keyword evidence="3 6" id="KW-0812">Transmembrane</keyword>
<keyword evidence="2" id="KW-1003">Cell membrane</keyword>
<feature type="transmembrane region" description="Helical" evidence="6">
    <location>
        <begin position="90"/>
        <end position="112"/>
    </location>
</feature>
<dbReference type="Pfam" id="PF03631">
    <property type="entry name" value="Virul_fac_BrkB"/>
    <property type="match status" value="1"/>
</dbReference>
<dbReference type="EMBL" id="BSTX01000004">
    <property type="protein sequence ID" value="GLZ80998.1"/>
    <property type="molecule type" value="Genomic_DNA"/>
</dbReference>
<dbReference type="PIRSF" id="PIRSF035875">
    <property type="entry name" value="RNase_BN"/>
    <property type="match status" value="1"/>
</dbReference>
<feature type="transmembrane region" description="Helical" evidence="6">
    <location>
        <begin position="42"/>
        <end position="63"/>
    </location>
</feature>
<feature type="transmembrane region" description="Helical" evidence="6">
    <location>
        <begin position="133"/>
        <end position="156"/>
    </location>
</feature>
<reference evidence="7" key="1">
    <citation type="submission" date="2023-03" db="EMBL/GenBank/DDBJ databases">
        <title>Actinorhabdospora filicis NBRC 111898.</title>
        <authorList>
            <person name="Ichikawa N."/>
            <person name="Sato H."/>
            <person name="Tonouchi N."/>
        </authorList>
    </citation>
    <scope>NUCLEOTIDE SEQUENCE</scope>
    <source>
        <strain evidence="7">NBRC 111898</strain>
    </source>
</reference>
<keyword evidence="4 6" id="KW-1133">Transmembrane helix</keyword>
<feature type="transmembrane region" description="Helical" evidence="6">
    <location>
        <begin position="176"/>
        <end position="201"/>
    </location>
</feature>
<keyword evidence="8" id="KW-1185">Reference proteome</keyword>
<dbReference type="PANTHER" id="PTHR30213:SF1">
    <property type="entry name" value="INNER MEMBRANE PROTEIN YHJD"/>
    <property type="match status" value="1"/>
</dbReference>
<dbReference type="AlphaFoldDB" id="A0A9W6SRY8"/>